<dbReference type="EMBL" id="FOXD01000002">
    <property type="protein sequence ID" value="SFP04272.1"/>
    <property type="molecule type" value="Genomic_DNA"/>
</dbReference>
<accession>A0A1I5M3Y4</accession>
<reference evidence="6" key="1">
    <citation type="submission" date="2016-10" db="EMBL/GenBank/DDBJ databases">
        <authorList>
            <person name="Varghese N."/>
            <person name="Submissions S."/>
        </authorList>
    </citation>
    <scope>NUCLEOTIDE SEQUENCE [LARGE SCALE GENOMIC DNA]</scope>
    <source>
        <strain evidence="6">S7</strain>
    </source>
</reference>
<evidence type="ECO:0000313" key="5">
    <source>
        <dbReference type="EMBL" id="SFP04272.1"/>
    </source>
</evidence>
<evidence type="ECO:0000259" key="3">
    <source>
        <dbReference type="Pfam" id="PF10079"/>
    </source>
</evidence>
<feature type="domain" description="Bacillithiol biosynthesis BshC N-terminal Rossmann-like" evidence="3">
    <location>
        <begin position="26"/>
        <end position="398"/>
    </location>
</feature>
<dbReference type="GO" id="GO:0016874">
    <property type="term" value="F:ligase activity"/>
    <property type="evidence" value="ECO:0007669"/>
    <property type="project" value="UniProtKB-UniRule"/>
</dbReference>
<keyword evidence="6" id="KW-1185">Reference proteome</keyword>
<dbReference type="InterPro" id="IPR055398">
    <property type="entry name" value="Rossmann-like_BshC"/>
</dbReference>
<sequence>MNEHDSLNIRNSMRNRKGWNTMQAETHPPFHQQSFVEDYIKHSDRALAFFDYSLSDEDMKQRFQEVTSKRFKRKELYNVLYTYNQKHGCGRATLEQLEKLKDPESTAVITGQQAGLLTGPLYTIYKAATVLIEAEEKERRLQKPVLPVFWIAGEDHDWEEINHIYLPGDTAPSKIAYQGEMEPGYPVSRQHLDQEAFEVWWKEITSLLHETPHTKELYGVFKQMAGSSESVSDFFAKVIHWLFSGSGLILMDASDPGIRSLESSMFQRLIDENDTVGEALKRGLLNRENTAYGRPDGFQENSSHFFYHHPNRILLYKEGAAHFSDKNGRLHFSRVSLREEAVNCPENFSTDALTRPLFQDMLLPVLAYVGGPGEINYWSVLKPLFHQFDRFVPPVIPRIEGTILPRSVQAALNKENLSAKALLRRGSKTYVEQIRENAVTIDGRGLGEELLQQIRPYHEDMRSAWESIAPSEKSYGETNWKIIEQEIRAFAGRINRHQEEQEEERINRINRAGLLLLPFGRPQERVYNVLFFLNEYGSDFVLDLIKILTLNHMRHHLIKM</sequence>
<dbReference type="STRING" id="1884432.SAMN05518683_10291"/>
<keyword evidence="1 2" id="KW-0436">Ligase</keyword>
<dbReference type="EC" id="6.-.-.-" evidence="2"/>
<dbReference type="NCBIfam" id="TIGR03998">
    <property type="entry name" value="thiol_BshC"/>
    <property type="match status" value="1"/>
</dbReference>
<proteinExistence type="inferred from homology"/>
<evidence type="ECO:0000256" key="2">
    <source>
        <dbReference type="HAMAP-Rule" id="MF_01867"/>
    </source>
</evidence>
<evidence type="ECO:0000256" key="1">
    <source>
        <dbReference type="ARBA" id="ARBA00022598"/>
    </source>
</evidence>
<dbReference type="HAMAP" id="MF_01867">
    <property type="entry name" value="BshC"/>
    <property type="match status" value="1"/>
</dbReference>
<dbReference type="Proteomes" id="UP000198892">
    <property type="component" value="Unassembled WGS sequence"/>
</dbReference>
<dbReference type="Pfam" id="PF24850">
    <property type="entry name" value="CC_BshC"/>
    <property type="match status" value="1"/>
</dbReference>
<dbReference type="AlphaFoldDB" id="A0A1I5M3Y4"/>
<comment type="similarity">
    <text evidence="2">Belongs to the BshC family.</text>
</comment>
<evidence type="ECO:0000313" key="6">
    <source>
        <dbReference type="Proteomes" id="UP000198892"/>
    </source>
</evidence>
<dbReference type="OrthoDB" id="9765151at2"/>
<dbReference type="Pfam" id="PF10079">
    <property type="entry name" value="Rossmann-like_BshC"/>
    <property type="match status" value="1"/>
</dbReference>
<gene>
    <name evidence="2" type="primary">bshC</name>
    <name evidence="5" type="ORF">SAMN05518683_10291</name>
</gene>
<dbReference type="InterPro" id="IPR011199">
    <property type="entry name" value="Bacillithiol_biosynth_BshC"/>
</dbReference>
<evidence type="ECO:0000259" key="4">
    <source>
        <dbReference type="Pfam" id="PF24850"/>
    </source>
</evidence>
<comment type="function">
    <text evidence="2">Involved in bacillithiol (BSH) biosynthesis. May catalyze the last step of the pathway, the addition of cysteine to glucosamine malate (GlcN-Mal) to generate BSH.</text>
</comment>
<dbReference type="PIRSF" id="PIRSF012535">
    <property type="entry name" value="UCP012535"/>
    <property type="match status" value="1"/>
</dbReference>
<dbReference type="InterPro" id="IPR055399">
    <property type="entry name" value="CC_BshC"/>
</dbReference>
<name>A0A1I5M3Y4_9BACI</name>
<feature type="domain" description="Bacillithiol biosynthesis BshC C-terminal coiled-coil" evidence="4">
    <location>
        <begin position="402"/>
        <end position="560"/>
    </location>
</feature>
<protein>
    <recommendedName>
        <fullName evidence="2">Putative cysteine ligase BshC</fullName>
        <ecNumber evidence="2">6.-.-.-</ecNumber>
    </recommendedName>
</protein>
<organism evidence="5 6">
    <name type="scientific">Salibacterium halotolerans</name>
    <dbReference type="NCBI Taxonomy" id="1884432"/>
    <lineage>
        <taxon>Bacteria</taxon>
        <taxon>Bacillati</taxon>
        <taxon>Bacillota</taxon>
        <taxon>Bacilli</taxon>
        <taxon>Bacillales</taxon>
        <taxon>Bacillaceae</taxon>
    </lineage>
</organism>